<gene>
    <name evidence="1" type="ORF">A2161_06890</name>
</gene>
<dbReference type="EMBL" id="MGDD01000323">
    <property type="protein sequence ID" value="OGL42464.1"/>
    <property type="molecule type" value="Genomic_DNA"/>
</dbReference>
<reference evidence="1 2" key="1">
    <citation type="journal article" date="2016" name="Nat. Commun.">
        <title>Thousands of microbial genomes shed light on interconnected biogeochemical processes in an aquifer system.</title>
        <authorList>
            <person name="Anantharaman K."/>
            <person name="Brown C.T."/>
            <person name="Hug L.A."/>
            <person name="Sharon I."/>
            <person name="Castelle C.J."/>
            <person name="Probst A.J."/>
            <person name="Thomas B.C."/>
            <person name="Singh A."/>
            <person name="Wilkins M.J."/>
            <person name="Karaoz U."/>
            <person name="Brodie E.L."/>
            <person name="Williams K.H."/>
            <person name="Hubbard S.S."/>
            <person name="Banfield J.F."/>
        </authorList>
    </citation>
    <scope>NUCLEOTIDE SEQUENCE [LARGE SCALE GENOMIC DNA]</scope>
</reference>
<evidence type="ECO:0000313" key="1">
    <source>
        <dbReference type="EMBL" id="OGL42464.1"/>
    </source>
</evidence>
<comment type="caution">
    <text evidence="1">The sequence shown here is derived from an EMBL/GenBank/DDBJ whole genome shotgun (WGS) entry which is preliminary data.</text>
</comment>
<sequence length="451" mass="52365">MIDKELLERADKDYYNLLETAGKRGADASEQMKSLNKQMLEKNFTMKGKPFPTFLRPLFVDSKYKNPLRSICNNIMSSIEKVSDLFFKNKEYHHFFEMDPIDHELAMIDPHYPRRVIQARLDAFLYKDGSIKFLEFNCDSPSGMGWYDQLLRLYDALPIMKDFRKSYNAVFEPLLPPFYKMLRSKNKQFGNKDDAVFAIVCKNDSTIRNDVQLIIEHINEKEKHKAIFADPRDFSYDGKTLRVGDTPVGLIYRDAIQDFTDHLDEVKPVLNAFRDGKVCFINPFASRVGGLKCVLSFMTDDRTKHLFSNDEMKTIRETIPWTRFMRQEKTNYEGETIDLVEYVRKNKNLFVLKPNAGYGGFGVTIGHEVDQKHWDSVVETTQKEKWVVQEFVEIPQDNFPIFEPGLKWKMKNVNINFFAFDGQFGGGFTRISDGSIINVHQGGGLIPICYV</sequence>
<proteinExistence type="predicted"/>
<accession>A0A1F7RN91</accession>
<evidence type="ECO:0000313" key="2">
    <source>
        <dbReference type="Proteomes" id="UP000179266"/>
    </source>
</evidence>
<dbReference type="Gene3D" id="3.30.1490.270">
    <property type="match status" value="1"/>
</dbReference>
<protein>
    <recommendedName>
        <fullName evidence="3">Glutathionylspermidine synthase pre-ATP-grasp-like domain-containing protein</fullName>
    </recommendedName>
</protein>
<dbReference type="SUPFAM" id="SSF56059">
    <property type="entry name" value="Glutathione synthetase ATP-binding domain-like"/>
    <property type="match status" value="1"/>
</dbReference>
<dbReference type="AlphaFoldDB" id="A0A1F7RN91"/>
<name>A0A1F7RN91_9BACT</name>
<dbReference type="Proteomes" id="UP000179266">
    <property type="component" value="Unassembled WGS sequence"/>
</dbReference>
<evidence type="ECO:0008006" key="3">
    <source>
        <dbReference type="Google" id="ProtNLM"/>
    </source>
</evidence>
<organism evidence="1 2">
    <name type="scientific">Candidatus Schekmanbacteria bacterium RBG_13_48_7</name>
    <dbReference type="NCBI Taxonomy" id="1817878"/>
    <lineage>
        <taxon>Bacteria</taxon>
        <taxon>Candidatus Schekmaniibacteriota</taxon>
    </lineage>
</organism>